<evidence type="ECO:0000313" key="3">
    <source>
        <dbReference type="EMBL" id="CAF9918168.1"/>
    </source>
</evidence>
<name>A0A8H3F5S3_9LECA</name>
<feature type="compositionally biased region" description="Basic and acidic residues" evidence="2">
    <location>
        <begin position="205"/>
        <end position="218"/>
    </location>
</feature>
<keyword evidence="1" id="KW-0175">Coiled coil</keyword>
<evidence type="ECO:0000256" key="2">
    <source>
        <dbReference type="SAM" id="MobiDB-lite"/>
    </source>
</evidence>
<keyword evidence="4" id="KW-1185">Reference proteome</keyword>
<organism evidence="3 4">
    <name type="scientific">Gomphillus americanus</name>
    <dbReference type="NCBI Taxonomy" id="1940652"/>
    <lineage>
        <taxon>Eukaryota</taxon>
        <taxon>Fungi</taxon>
        <taxon>Dikarya</taxon>
        <taxon>Ascomycota</taxon>
        <taxon>Pezizomycotina</taxon>
        <taxon>Lecanoromycetes</taxon>
        <taxon>OSLEUM clade</taxon>
        <taxon>Ostropomycetidae</taxon>
        <taxon>Ostropales</taxon>
        <taxon>Graphidaceae</taxon>
        <taxon>Gomphilloideae</taxon>
        <taxon>Gomphillus</taxon>
    </lineage>
</organism>
<feature type="compositionally biased region" description="Acidic residues" evidence="2">
    <location>
        <begin position="195"/>
        <end position="204"/>
    </location>
</feature>
<protein>
    <submittedName>
        <fullName evidence="3">Uncharacterized protein</fullName>
    </submittedName>
</protein>
<dbReference type="Proteomes" id="UP000664169">
    <property type="component" value="Unassembled WGS sequence"/>
</dbReference>
<evidence type="ECO:0000256" key="1">
    <source>
        <dbReference type="SAM" id="Coils"/>
    </source>
</evidence>
<dbReference type="AlphaFoldDB" id="A0A8H3F5S3"/>
<feature type="region of interest" description="Disordered" evidence="2">
    <location>
        <begin position="141"/>
        <end position="218"/>
    </location>
</feature>
<dbReference type="EMBL" id="CAJPDQ010000013">
    <property type="protein sequence ID" value="CAF9918168.1"/>
    <property type="molecule type" value="Genomic_DNA"/>
</dbReference>
<accession>A0A8H3F5S3</accession>
<sequence length="218" mass="25242">MSGEAYLNLAEVPHSNLYNEFRRRFIFLVEQEAEIMELRTALNTERARVQHYQQCLIAYEPNNVDRRIKNGLSALTTEQNAHRELQDEYERLRGRFDQEANKLNDVKRRLQEAETMLAEKSAGWQSEHLRAEALQRELDQITNRPESEGPSGADRSQPARKKRLINRRPGIKPTPIAPCKPQLPMTIPNGKQQEPEDLNLDDEMGDRIEVSIKDVAEN</sequence>
<reference evidence="3" key="1">
    <citation type="submission" date="2021-03" db="EMBL/GenBank/DDBJ databases">
        <authorList>
            <person name="Tagirdzhanova G."/>
        </authorList>
    </citation>
    <scope>NUCLEOTIDE SEQUENCE</scope>
</reference>
<proteinExistence type="predicted"/>
<feature type="compositionally biased region" description="Basic residues" evidence="2">
    <location>
        <begin position="158"/>
        <end position="170"/>
    </location>
</feature>
<gene>
    <name evidence="3" type="ORF">GOMPHAMPRED_001440</name>
</gene>
<feature type="coiled-coil region" evidence="1">
    <location>
        <begin position="75"/>
        <end position="123"/>
    </location>
</feature>
<evidence type="ECO:0000313" key="4">
    <source>
        <dbReference type="Proteomes" id="UP000664169"/>
    </source>
</evidence>
<comment type="caution">
    <text evidence="3">The sequence shown here is derived from an EMBL/GenBank/DDBJ whole genome shotgun (WGS) entry which is preliminary data.</text>
</comment>